<evidence type="ECO:0000256" key="7">
    <source>
        <dbReference type="SAM" id="Phobius"/>
    </source>
</evidence>
<evidence type="ECO:0000256" key="3">
    <source>
        <dbReference type="ARBA" id="ARBA00022553"/>
    </source>
</evidence>
<proteinExistence type="predicted"/>
<evidence type="ECO:0000259" key="11">
    <source>
        <dbReference type="PROSITE" id="PS50113"/>
    </source>
</evidence>
<feature type="domain" description="PAS" evidence="10">
    <location>
        <begin position="211"/>
        <end position="256"/>
    </location>
</feature>
<dbReference type="InterPro" id="IPR005467">
    <property type="entry name" value="His_kinase_dom"/>
</dbReference>
<evidence type="ECO:0000259" key="9">
    <source>
        <dbReference type="PROSITE" id="PS50110"/>
    </source>
</evidence>
<comment type="caution">
    <text evidence="12">The sequence shown here is derived from an EMBL/GenBank/DDBJ whole genome shotgun (WGS) entry which is preliminary data.</text>
</comment>
<dbReference type="GO" id="GO:0000155">
    <property type="term" value="F:phosphorelay sensor kinase activity"/>
    <property type="evidence" value="ECO:0007669"/>
    <property type="project" value="InterPro"/>
</dbReference>
<dbReference type="FunFam" id="3.30.565.10:FF:000010">
    <property type="entry name" value="Sensor histidine kinase RcsC"/>
    <property type="match status" value="1"/>
</dbReference>
<protein>
    <recommendedName>
        <fullName evidence="2">histidine kinase</fullName>
        <ecNumber evidence="2">2.7.13.3</ecNumber>
    </recommendedName>
</protein>
<organism evidence="12 13">
    <name type="scientific">Lujinxingia vulgaris</name>
    <dbReference type="NCBI Taxonomy" id="2600176"/>
    <lineage>
        <taxon>Bacteria</taxon>
        <taxon>Deltaproteobacteria</taxon>
        <taxon>Bradymonadales</taxon>
        <taxon>Lujinxingiaceae</taxon>
        <taxon>Lujinxingia</taxon>
    </lineage>
</organism>
<feature type="transmembrane region" description="Helical" evidence="7">
    <location>
        <begin position="67"/>
        <end position="86"/>
    </location>
</feature>
<evidence type="ECO:0000256" key="6">
    <source>
        <dbReference type="PROSITE-ProRule" id="PRU00169"/>
    </source>
</evidence>
<dbReference type="EC" id="2.7.13.3" evidence="2"/>
<dbReference type="PROSITE" id="PS50113">
    <property type="entry name" value="PAC"/>
    <property type="match status" value="1"/>
</dbReference>
<dbReference type="PANTHER" id="PTHR43047">
    <property type="entry name" value="TWO-COMPONENT HISTIDINE PROTEIN KINASE"/>
    <property type="match status" value="1"/>
</dbReference>
<gene>
    <name evidence="12" type="ORF">FRC98_18210</name>
</gene>
<keyword evidence="7" id="KW-1133">Transmembrane helix</keyword>
<feature type="domain" description="Response regulatory" evidence="9">
    <location>
        <begin position="741"/>
        <end position="857"/>
    </location>
</feature>
<dbReference type="SUPFAM" id="SSF52172">
    <property type="entry name" value="CheY-like"/>
    <property type="match status" value="2"/>
</dbReference>
<dbReference type="Gene3D" id="3.30.565.10">
    <property type="entry name" value="Histidine kinase-like ATPase, C-terminal domain"/>
    <property type="match status" value="1"/>
</dbReference>
<dbReference type="SMART" id="SM00387">
    <property type="entry name" value="HATPase_c"/>
    <property type="match status" value="1"/>
</dbReference>
<dbReference type="EMBL" id="VOSM01000012">
    <property type="protein sequence ID" value="TXD34767.1"/>
    <property type="molecule type" value="Genomic_DNA"/>
</dbReference>
<evidence type="ECO:0000259" key="10">
    <source>
        <dbReference type="PROSITE" id="PS50112"/>
    </source>
</evidence>
<dbReference type="InterPro" id="IPR004358">
    <property type="entry name" value="Sig_transdc_His_kin-like_C"/>
</dbReference>
<dbReference type="Pfam" id="PF00512">
    <property type="entry name" value="HisKA"/>
    <property type="match status" value="1"/>
</dbReference>
<name>A0A5C6X7Q0_9DELT</name>
<dbReference type="SUPFAM" id="SSF47384">
    <property type="entry name" value="Homodimeric domain of signal transducing histidine kinase"/>
    <property type="match status" value="1"/>
</dbReference>
<dbReference type="SMART" id="SM00091">
    <property type="entry name" value="PAS"/>
    <property type="match status" value="1"/>
</dbReference>
<dbReference type="CDD" id="cd00130">
    <property type="entry name" value="PAS"/>
    <property type="match status" value="1"/>
</dbReference>
<dbReference type="InterPro" id="IPR036890">
    <property type="entry name" value="HATPase_C_sf"/>
</dbReference>
<dbReference type="CDD" id="cd00082">
    <property type="entry name" value="HisKA"/>
    <property type="match status" value="1"/>
</dbReference>
<dbReference type="Proteomes" id="UP000321412">
    <property type="component" value="Unassembled WGS sequence"/>
</dbReference>
<evidence type="ECO:0000256" key="5">
    <source>
        <dbReference type="ARBA" id="ARBA00022777"/>
    </source>
</evidence>
<feature type="transmembrane region" description="Helical" evidence="7">
    <location>
        <begin position="93"/>
        <end position="112"/>
    </location>
</feature>
<dbReference type="InterPro" id="IPR000014">
    <property type="entry name" value="PAS"/>
</dbReference>
<feature type="domain" description="Histidine kinase" evidence="8">
    <location>
        <begin position="347"/>
        <end position="577"/>
    </location>
</feature>
<dbReference type="Gene3D" id="1.10.287.130">
    <property type="match status" value="1"/>
</dbReference>
<feature type="transmembrane region" description="Helical" evidence="7">
    <location>
        <begin position="143"/>
        <end position="159"/>
    </location>
</feature>
<dbReference type="PROSITE" id="PS50112">
    <property type="entry name" value="PAS"/>
    <property type="match status" value="1"/>
</dbReference>
<dbReference type="InterPro" id="IPR011006">
    <property type="entry name" value="CheY-like_superfamily"/>
</dbReference>
<reference evidence="12 13" key="1">
    <citation type="submission" date="2019-08" db="EMBL/GenBank/DDBJ databases">
        <title>Bradymonadales sp. TMQ4.</title>
        <authorList>
            <person name="Liang Q."/>
        </authorList>
    </citation>
    <scope>NUCLEOTIDE SEQUENCE [LARGE SCALE GENOMIC DNA]</scope>
    <source>
        <strain evidence="12 13">TMQ4</strain>
    </source>
</reference>
<dbReference type="Gene3D" id="3.40.50.2300">
    <property type="match status" value="2"/>
</dbReference>
<dbReference type="InterPro" id="IPR003661">
    <property type="entry name" value="HisK_dim/P_dom"/>
</dbReference>
<evidence type="ECO:0000256" key="2">
    <source>
        <dbReference type="ARBA" id="ARBA00012438"/>
    </source>
</evidence>
<keyword evidence="4" id="KW-0808">Transferase</keyword>
<dbReference type="PROSITE" id="PS50110">
    <property type="entry name" value="RESPONSE_REGULATORY"/>
    <property type="match status" value="2"/>
</dbReference>
<keyword evidence="3 6" id="KW-0597">Phosphoprotein</keyword>
<dbReference type="PROSITE" id="PS50109">
    <property type="entry name" value="HIS_KIN"/>
    <property type="match status" value="1"/>
</dbReference>
<evidence type="ECO:0000256" key="4">
    <source>
        <dbReference type="ARBA" id="ARBA00022679"/>
    </source>
</evidence>
<evidence type="ECO:0000256" key="1">
    <source>
        <dbReference type="ARBA" id="ARBA00000085"/>
    </source>
</evidence>
<sequence>MRSAHTTWGGSLNEKLMKKLIHYFIPARLLEDGVERRLAEAAISIILFMAFWGVLTAIFAYTVMDNLTMLALIVGGSSMTFSGAWVLKRTGRLALTGYFVLLPCMLLILAVATFTGGPMATALTWLIIVPLLSLVLQTKRHAYVWMGVVMLIWTAFISYESFGPGFGPSIAGGSPLGNRALELIGVGSMVFGIFMFKDRLQDWLVSALNRQQARTRAVVETAPDAILTLDARGRVLDANAAAARIFGTSEAALQGEPVAALIPSLDAKSLARHRADDDNVNHEHTALRRGQEFPLELALGSFEEEGALHHVLVLRDITDRKAAQQALQQARDEALDASRAKSAFLANMSHELRTPLNAVIGYSEMILEEIELTGDENPAVREVVEPFVPDLNHIRGAGKHLLAVINDILDLSKIEAGKMTTHIELFDLAALLRDVTATVLPLAQKNGNQVTLDMDEDAIRFVRTDPTKVRQIAFNLLSNACKFTHSGQVTVDVRPDEENQHIVMAVRDTGMGMSPEQLASIFEAFTQADASTTREFGGTGLGLTITRHFASLLGGTIEVESQVGQGTTFTVRLAMDLGSDDEAETPYSTLVDSSPVAQATFTGSGHTLSNLPAIGESGLVLVVDDDPTVRDLFRRILERDGYEVVTAASGTEALLLAEQLRPDAITLDVMMPQMDGWTALSRLKAHPELSQIPVIMITMVSEAARGYALGADHYLMKPVERDALLEILHAYRDADLPDEHPILIVEDDEPTRALMRRVLHNEGWQVIEATNGLEGLERLEDHSPRLILLDLMMPKMDGFEFLHKLRQDEAHRHIPVVVVTAKELTEEDRTRLRQGVNAIIEKGGNDRDRLLDELRQMVRRHTPRPVVDTL</sequence>
<dbReference type="PANTHER" id="PTHR43047:SF72">
    <property type="entry name" value="OSMOSENSING HISTIDINE PROTEIN KINASE SLN1"/>
    <property type="match status" value="1"/>
</dbReference>
<feature type="transmembrane region" description="Helical" evidence="7">
    <location>
        <begin position="38"/>
        <end position="61"/>
    </location>
</feature>
<dbReference type="OrthoDB" id="9796305at2"/>
<evidence type="ECO:0000313" key="12">
    <source>
        <dbReference type="EMBL" id="TXD34767.1"/>
    </source>
</evidence>
<dbReference type="CDD" id="cd16922">
    <property type="entry name" value="HATPase_EvgS-ArcB-TorS-like"/>
    <property type="match status" value="1"/>
</dbReference>
<feature type="transmembrane region" description="Helical" evidence="7">
    <location>
        <begin position="118"/>
        <end position="136"/>
    </location>
</feature>
<dbReference type="Gene3D" id="3.30.450.20">
    <property type="entry name" value="PAS domain"/>
    <property type="match status" value="1"/>
</dbReference>
<dbReference type="GO" id="GO:0005886">
    <property type="term" value="C:plasma membrane"/>
    <property type="evidence" value="ECO:0007669"/>
    <property type="project" value="TreeGrafter"/>
</dbReference>
<evidence type="ECO:0000313" key="13">
    <source>
        <dbReference type="Proteomes" id="UP000321412"/>
    </source>
</evidence>
<dbReference type="SUPFAM" id="SSF55874">
    <property type="entry name" value="ATPase domain of HSP90 chaperone/DNA topoisomerase II/histidine kinase"/>
    <property type="match status" value="1"/>
</dbReference>
<dbReference type="InterPro" id="IPR035965">
    <property type="entry name" value="PAS-like_dom_sf"/>
</dbReference>
<keyword evidence="13" id="KW-1185">Reference proteome</keyword>
<keyword evidence="7" id="KW-0812">Transmembrane</keyword>
<accession>A0A5C6X7Q0</accession>
<dbReference type="SUPFAM" id="SSF55785">
    <property type="entry name" value="PYP-like sensor domain (PAS domain)"/>
    <property type="match status" value="1"/>
</dbReference>
<dbReference type="NCBIfam" id="TIGR00229">
    <property type="entry name" value="sensory_box"/>
    <property type="match status" value="1"/>
</dbReference>
<comment type="catalytic activity">
    <reaction evidence="1">
        <text>ATP + protein L-histidine = ADP + protein N-phospho-L-histidine.</text>
        <dbReference type="EC" id="2.7.13.3"/>
    </reaction>
</comment>
<dbReference type="PRINTS" id="PR00344">
    <property type="entry name" value="BCTRLSENSOR"/>
</dbReference>
<feature type="domain" description="PAC" evidence="11">
    <location>
        <begin position="278"/>
        <end position="329"/>
    </location>
</feature>
<dbReference type="InterPro" id="IPR036097">
    <property type="entry name" value="HisK_dim/P_sf"/>
</dbReference>
<dbReference type="InterPro" id="IPR003594">
    <property type="entry name" value="HATPase_dom"/>
</dbReference>
<dbReference type="AlphaFoldDB" id="A0A5C6X7Q0"/>
<dbReference type="SMART" id="SM00448">
    <property type="entry name" value="REC"/>
    <property type="match status" value="2"/>
</dbReference>
<dbReference type="InterPro" id="IPR001789">
    <property type="entry name" value="Sig_transdc_resp-reg_receiver"/>
</dbReference>
<feature type="modified residue" description="4-aspartylphosphate" evidence="6">
    <location>
        <position position="668"/>
    </location>
</feature>
<feature type="domain" description="Response regulatory" evidence="9">
    <location>
        <begin position="619"/>
        <end position="732"/>
    </location>
</feature>
<feature type="modified residue" description="4-aspartylphosphate" evidence="6">
    <location>
        <position position="790"/>
    </location>
</feature>
<keyword evidence="5" id="KW-0418">Kinase</keyword>
<evidence type="ECO:0000259" key="8">
    <source>
        <dbReference type="PROSITE" id="PS50109"/>
    </source>
</evidence>
<dbReference type="SMART" id="SM00388">
    <property type="entry name" value="HisKA"/>
    <property type="match status" value="1"/>
</dbReference>
<dbReference type="GO" id="GO:0009927">
    <property type="term" value="F:histidine phosphotransfer kinase activity"/>
    <property type="evidence" value="ECO:0007669"/>
    <property type="project" value="TreeGrafter"/>
</dbReference>
<keyword evidence="7" id="KW-0472">Membrane</keyword>
<dbReference type="GO" id="GO:0006355">
    <property type="term" value="P:regulation of DNA-templated transcription"/>
    <property type="evidence" value="ECO:0007669"/>
    <property type="project" value="InterPro"/>
</dbReference>
<dbReference type="InterPro" id="IPR000700">
    <property type="entry name" value="PAS-assoc_C"/>
</dbReference>
<dbReference type="InterPro" id="IPR013767">
    <property type="entry name" value="PAS_fold"/>
</dbReference>
<dbReference type="Pfam" id="PF00989">
    <property type="entry name" value="PAS"/>
    <property type="match status" value="1"/>
</dbReference>
<dbReference type="Pfam" id="PF00072">
    <property type="entry name" value="Response_reg"/>
    <property type="match status" value="2"/>
</dbReference>
<dbReference type="Pfam" id="PF02518">
    <property type="entry name" value="HATPase_c"/>
    <property type="match status" value="1"/>
</dbReference>